<gene>
    <name evidence="1" type="ORF">AGLY_001466</name>
</gene>
<dbReference type="Proteomes" id="UP000475862">
    <property type="component" value="Unassembled WGS sequence"/>
</dbReference>
<accession>A0A6G0U5Q9</accession>
<reference evidence="1 2" key="1">
    <citation type="submission" date="2019-08" db="EMBL/GenBank/DDBJ databases">
        <title>The genome of the soybean aphid Biotype 1, its phylome, world population structure and adaptation to the North American continent.</title>
        <authorList>
            <person name="Giordano R."/>
            <person name="Donthu R.K."/>
            <person name="Hernandez A.G."/>
            <person name="Wright C.L."/>
            <person name="Zimin A.V."/>
        </authorList>
    </citation>
    <scope>NUCLEOTIDE SEQUENCE [LARGE SCALE GENOMIC DNA]</scope>
    <source>
        <tissue evidence="1">Whole aphids</tissue>
    </source>
</reference>
<protein>
    <submittedName>
        <fullName evidence="1">Uncharacterized protein</fullName>
    </submittedName>
</protein>
<keyword evidence="2" id="KW-1185">Reference proteome</keyword>
<evidence type="ECO:0000313" key="2">
    <source>
        <dbReference type="Proteomes" id="UP000475862"/>
    </source>
</evidence>
<dbReference type="AlphaFoldDB" id="A0A6G0U5Q9"/>
<comment type="caution">
    <text evidence="1">The sequence shown here is derived from an EMBL/GenBank/DDBJ whole genome shotgun (WGS) entry which is preliminary data.</text>
</comment>
<evidence type="ECO:0000313" key="1">
    <source>
        <dbReference type="EMBL" id="KAE9544287.1"/>
    </source>
</evidence>
<sequence length="176" mass="20195">MTKSLVIKYLHAKDIENSGRLRRLTTFKIYKICCISNEDLIQDIFHKSLKHKPLLSPSIGKCILVSSGFCIDSSLISKDSENLRPYCVMCEQYKQPRAISQRCKWATPASICYVRALALRPLIGAYELHATSLRGLWKSHAQHNFIVTSWCAKVTRQQTLKNYSGFTFEFEECVVK</sequence>
<proteinExistence type="predicted"/>
<dbReference type="EMBL" id="VYZN01000002">
    <property type="protein sequence ID" value="KAE9544287.1"/>
    <property type="molecule type" value="Genomic_DNA"/>
</dbReference>
<organism evidence="1 2">
    <name type="scientific">Aphis glycines</name>
    <name type="common">Soybean aphid</name>
    <dbReference type="NCBI Taxonomy" id="307491"/>
    <lineage>
        <taxon>Eukaryota</taxon>
        <taxon>Metazoa</taxon>
        <taxon>Ecdysozoa</taxon>
        <taxon>Arthropoda</taxon>
        <taxon>Hexapoda</taxon>
        <taxon>Insecta</taxon>
        <taxon>Pterygota</taxon>
        <taxon>Neoptera</taxon>
        <taxon>Paraneoptera</taxon>
        <taxon>Hemiptera</taxon>
        <taxon>Sternorrhyncha</taxon>
        <taxon>Aphidomorpha</taxon>
        <taxon>Aphidoidea</taxon>
        <taxon>Aphididae</taxon>
        <taxon>Aphidini</taxon>
        <taxon>Aphis</taxon>
        <taxon>Aphis</taxon>
    </lineage>
</organism>
<name>A0A6G0U5Q9_APHGL</name>